<comment type="caution">
    <text evidence="1">The sequence shown here is derived from an EMBL/GenBank/DDBJ whole genome shotgun (WGS) entry which is preliminary data.</text>
</comment>
<accession>A0ACC0UUK3</accession>
<dbReference type="Proteomes" id="UP001163324">
    <property type="component" value="Chromosome 8"/>
</dbReference>
<dbReference type="EMBL" id="CM047947">
    <property type="protein sequence ID" value="KAI9896912.1"/>
    <property type="molecule type" value="Genomic_DNA"/>
</dbReference>
<sequence>MSANSYASAYPPPETTPVDPAIARFFEHFYATSDDPDAPLDDYVDLFAPDAVFILASKKSVGHDEIRVTRRGMWDAVAARKHTVPQIFPFGPGSQEFMLHGTVDLRLKNGTETGLDWAGRAKLVRSNDDGDYGKWRMGFYQIYLDTGAAAAYKK</sequence>
<name>A0ACC0UUK3_9HYPO</name>
<keyword evidence="2" id="KW-1185">Reference proteome</keyword>
<evidence type="ECO:0000313" key="1">
    <source>
        <dbReference type="EMBL" id="KAI9896912.1"/>
    </source>
</evidence>
<protein>
    <submittedName>
        <fullName evidence="1">Uncharacterized protein</fullName>
    </submittedName>
</protein>
<organism evidence="1 2">
    <name type="scientific">Trichothecium roseum</name>
    <dbReference type="NCBI Taxonomy" id="47278"/>
    <lineage>
        <taxon>Eukaryota</taxon>
        <taxon>Fungi</taxon>
        <taxon>Dikarya</taxon>
        <taxon>Ascomycota</taxon>
        <taxon>Pezizomycotina</taxon>
        <taxon>Sordariomycetes</taxon>
        <taxon>Hypocreomycetidae</taxon>
        <taxon>Hypocreales</taxon>
        <taxon>Hypocreales incertae sedis</taxon>
        <taxon>Trichothecium</taxon>
    </lineage>
</organism>
<evidence type="ECO:0000313" key="2">
    <source>
        <dbReference type="Proteomes" id="UP001163324"/>
    </source>
</evidence>
<proteinExistence type="predicted"/>
<reference evidence="1" key="1">
    <citation type="submission" date="2022-10" db="EMBL/GenBank/DDBJ databases">
        <title>Complete Genome of Trichothecium roseum strain YXFP-22015, a Plant Pathogen Isolated from Citrus.</title>
        <authorList>
            <person name="Wang Y."/>
            <person name="Zhu L."/>
        </authorList>
    </citation>
    <scope>NUCLEOTIDE SEQUENCE</scope>
    <source>
        <strain evidence="1">YXFP-22015</strain>
    </source>
</reference>
<gene>
    <name evidence="1" type="ORF">N3K66_007934</name>
</gene>